<dbReference type="InterPro" id="IPR014710">
    <property type="entry name" value="RmlC-like_jellyroll"/>
</dbReference>
<dbReference type="EC" id="1.13.11.5" evidence="4"/>
<evidence type="ECO:0000256" key="9">
    <source>
        <dbReference type="ARBA" id="ARBA00023004"/>
    </source>
</evidence>
<feature type="binding site" evidence="12">
    <location>
        <position position="337"/>
    </location>
    <ligand>
        <name>Fe cation</name>
        <dbReference type="ChEBI" id="CHEBI:24875"/>
    </ligand>
</feature>
<evidence type="ECO:0000256" key="8">
    <source>
        <dbReference type="ARBA" id="ARBA00023002"/>
    </source>
</evidence>
<feature type="binding site" evidence="12">
    <location>
        <position position="331"/>
    </location>
    <ligand>
        <name>Fe cation</name>
        <dbReference type="ChEBI" id="CHEBI:24875"/>
    </ligand>
</feature>
<dbReference type="FunFam" id="2.60.120.10:FF:000034">
    <property type="entry name" value="Homogentisate 1,2-dioxygenase"/>
    <property type="match status" value="1"/>
</dbReference>
<feature type="domain" description="Homogentisate 1,2-dioxygenase N-terminal" evidence="14">
    <location>
        <begin position="59"/>
        <end position="275"/>
    </location>
</feature>
<evidence type="ECO:0000256" key="3">
    <source>
        <dbReference type="ARBA" id="ARBA00007757"/>
    </source>
</evidence>
<keyword evidence="8" id="KW-0560">Oxidoreductase</keyword>
<evidence type="ECO:0000256" key="5">
    <source>
        <dbReference type="ARBA" id="ARBA00022723"/>
    </source>
</evidence>
<keyword evidence="6" id="KW-0828">Tyrosine catabolism</keyword>
<accession>A0AAD5UXN7</accession>
<evidence type="ECO:0000256" key="2">
    <source>
        <dbReference type="ARBA" id="ARBA00004704"/>
    </source>
</evidence>
<dbReference type="Pfam" id="PF20510">
    <property type="entry name" value="HgmA_N"/>
    <property type="match status" value="1"/>
</dbReference>
<keyword evidence="16" id="KW-1185">Reference proteome</keyword>
<evidence type="ECO:0000313" key="16">
    <source>
        <dbReference type="Proteomes" id="UP001212997"/>
    </source>
</evidence>
<evidence type="ECO:0000313" key="15">
    <source>
        <dbReference type="EMBL" id="KAJ3480562.1"/>
    </source>
</evidence>
<reference evidence="15" key="1">
    <citation type="submission" date="2022-07" db="EMBL/GenBank/DDBJ databases">
        <title>Genome Sequence of Physisporinus lineatus.</title>
        <authorList>
            <person name="Buettner E."/>
        </authorList>
    </citation>
    <scope>NUCLEOTIDE SEQUENCE</scope>
    <source>
        <strain evidence="15">VT162</strain>
    </source>
</reference>
<dbReference type="PANTHER" id="PTHR11056">
    <property type="entry name" value="HOMOGENTISATE 1,2-DIOXYGENASE"/>
    <property type="match status" value="1"/>
</dbReference>
<dbReference type="InterPro" id="IPR046451">
    <property type="entry name" value="HgmA_C"/>
</dbReference>
<keyword evidence="9 12" id="KW-0408">Iron</keyword>
<dbReference type="Gene3D" id="2.60.120.10">
    <property type="entry name" value="Jelly Rolls"/>
    <property type="match status" value="1"/>
</dbReference>
<comment type="pathway">
    <text evidence="2">Amino-acid degradation; L-phenylalanine degradation; acetoacetate and fumarate from L-phenylalanine: step 4/6.</text>
</comment>
<dbReference type="GO" id="GO:0046872">
    <property type="term" value="F:metal ion binding"/>
    <property type="evidence" value="ECO:0007669"/>
    <property type="project" value="UniProtKB-KW"/>
</dbReference>
<dbReference type="GO" id="GO:0004411">
    <property type="term" value="F:homogentisate 1,2-dioxygenase activity"/>
    <property type="evidence" value="ECO:0007669"/>
    <property type="project" value="UniProtKB-EC"/>
</dbReference>
<dbReference type="GO" id="GO:0006572">
    <property type="term" value="P:L-tyrosine catabolic process"/>
    <property type="evidence" value="ECO:0007669"/>
    <property type="project" value="UniProtKB-KW"/>
</dbReference>
<gene>
    <name evidence="15" type="ORF">NLI96_g8259</name>
</gene>
<evidence type="ECO:0000256" key="11">
    <source>
        <dbReference type="PIRSR" id="PIRSR605708-1"/>
    </source>
</evidence>
<dbReference type="Pfam" id="PF04209">
    <property type="entry name" value="HgmA_C"/>
    <property type="match status" value="1"/>
</dbReference>
<feature type="active site" description="Proton acceptor" evidence="11">
    <location>
        <position position="288"/>
    </location>
</feature>
<dbReference type="SUPFAM" id="SSF51182">
    <property type="entry name" value="RmlC-like cupins"/>
    <property type="match status" value="1"/>
</dbReference>
<evidence type="ECO:0000256" key="6">
    <source>
        <dbReference type="ARBA" id="ARBA00022878"/>
    </source>
</evidence>
<evidence type="ECO:0000259" key="14">
    <source>
        <dbReference type="Pfam" id="PF20510"/>
    </source>
</evidence>
<dbReference type="GO" id="GO:0005737">
    <property type="term" value="C:cytoplasm"/>
    <property type="evidence" value="ECO:0007669"/>
    <property type="project" value="TreeGrafter"/>
</dbReference>
<keyword evidence="10" id="KW-0585">Phenylalanine catabolism</keyword>
<dbReference type="AlphaFoldDB" id="A0AAD5UXN7"/>
<dbReference type="InterPro" id="IPR046452">
    <property type="entry name" value="HgmA_N"/>
</dbReference>
<proteinExistence type="inferred from homology"/>
<sequence>MGVSGASAKAGYSTAGPQDPYTYQVGFGNSFASEAIPGVLPVGQNSPQKCKYELYAEGPSVSHDGFTNPPQNPDLESDFSPRNPKVHITPTQVAWKPFDIPSGDKKVDFIEGIKTMAGTGGAVAHEGLASHVYVANSSMEKKAFVNSDGDMLIIPQQGRLDIQTELGRLFASPGEIVVVQSGIKFKVALPDGPSRGYIQELYGAHYELPELGPLGANGMANVRDFEHPVANFDVDQSNWEVVYKIAGETFTCHQDHTPFDVVAWHGNYVPYKYALEKFITAGSITRDHTDPSIFCVLTAKSKTPGIPLVDFCVLGPRWDVASHTFRPPYFHRNCATELIGFIKGDITSRADSWKAGGLSYHTNFCPHGVTATDHTRGTEMELVPMWVGEGVYVWLVETACTLMVTEFALQNKGFHEQDVGLWKGLGPKFLNHLEEANADLKAAGLAPLS</sequence>
<keyword evidence="5 12" id="KW-0479">Metal-binding</keyword>
<evidence type="ECO:0000259" key="13">
    <source>
        <dbReference type="Pfam" id="PF04209"/>
    </source>
</evidence>
<evidence type="ECO:0000256" key="12">
    <source>
        <dbReference type="PIRSR" id="PIRSR605708-2"/>
    </source>
</evidence>
<comment type="cofactor">
    <cofactor evidence="1 12">
        <name>Fe cation</name>
        <dbReference type="ChEBI" id="CHEBI:24875"/>
    </cofactor>
</comment>
<dbReference type="Proteomes" id="UP001212997">
    <property type="component" value="Unassembled WGS sequence"/>
</dbReference>
<feature type="binding site" evidence="12">
    <location>
        <position position="367"/>
    </location>
    <ligand>
        <name>homogentisate</name>
        <dbReference type="ChEBI" id="CHEBI:16169"/>
    </ligand>
</feature>
<dbReference type="InterPro" id="IPR011051">
    <property type="entry name" value="RmlC_Cupin_sf"/>
</dbReference>
<evidence type="ECO:0000256" key="7">
    <source>
        <dbReference type="ARBA" id="ARBA00022964"/>
    </source>
</evidence>
<comment type="similarity">
    <text evidence="3">Belongs to the homogentisate dioxygenase family.</text>
</comment>
<organism evidence="15 16">
    <name type="scientific">Meripilus lineatus</name>
    <dbReference type="NCBI Taxonomy" id="2056292"/>
    <lineage>
        <taxon>Eukaryota</taxon>
        <taxon>Fungi</taxon>
        <taxon>Dikarya</taxon>
        <taxon>Basidiomycota</taxon>
        <taxon>Agaricomycotina</taxon>
        <taxon>Agaricomycetes</taxon>
        <taxon>Polyporales</taxon>
        <taxon>Meripilaceae</taxon>
        <taxon>Meripilus</taxon>
    </lineage>
</organism>
<evidence type="ECO:0000256" key="4">
    <source>
        <dbReference type="ARBA" id="ARBA00013127"/>
    </source>
</evidence>
<dbReference type="CDD" id="cd07000">
    <property type="entry name" value="cupin_HGO_N"/>
    <property type="match status" value="1"/>
</dbReference>
<protein>
    <recommendedName>
        <fullName evidence="4">homogentisate 1,2-dioxygenase</fullName>
        <ecNumber evidence="4">1.13.11.5</ecNumber>
    </recommendedName>
</protein>
<keyword evidence="7" id="KW-0223">Dioxygenase</keyword>
<evidence type="ECO:0000256" key="1">
    <source>
        <dbReference type="ARBA" id="ARBA00001962"/>
    </source>
</evidence>
<comment type="caution">
    <text evidence="15">The sequence shown here is derived from an EMBL/GenBank/DDBJ whole genome shotgun (WGS) entry which is preliminary data.</text>
</comment>
<dbReference type="PANTHER" id="PTHR11056:SF4">
    <property type="entry name" value="HOMOGENTISATE 1,2-DIOXYGENASE"/>
    <property type="match status" value="1"/>
</dbReference>
<feature type="domain" description="Homogentisate 1,2-dioxygenase C-terminal" evidence="13">
    <location>
        <begin position="277"/>
        <end position="427"/>
    </location>
</feature>
<name>A0AAD5UXN7_9APHY</name>
<dbReference type="GO" id="GO:0006559">
    <property type="term" value="P:L-phenylalanine catabolic process"/>
    <property type="evidence" value="ECO:0007669"/>
    <property type="project" value="UniProtKB-KW"/>
</dbReference>
<dbReference type="InterPro" id="IPR005708">
    <property type="entry name" value="Homogentis_dOase"/>
</dbReference>
<dbReference type="EMBL" id="JANAWD010000368">
    <property type="protein sequence ID" value="KAJ3480562.1"/>
    <property type="molecule type" value="Genomic_DNA"/>
</dbReference>
<evidence type="ECO:0000256" key="10">
    <source>
        <dbReference type="ARBA" id="ARBA00023232"/>
    </source>
</evidence>